<dbReference type="InterPro" id="IPR027417">
    <property type="entry name" value="P-loop_NTPase"/>
</dbReference>
<evidence type="ECO:0000256" key="9">
    <source>
        <dbReference type="ARBA" id="ARBA00023180"/>
    </source>
</evidence>
<organism evidence="10 11">
    <name type="scientific">Saccoglossus kowalevskii</name>
    <name type="common">Acorn worm</name>
    <dbReference type="NCBI Taxonomy" id="10224"/>
    <lineage>
        <taxon>Eukaryota</taxon>
        <taxon>Metazoa</taxon>
        <taxon>Hemichordata</taxon>
        <taxon>Enteropneusta</taxon>
        <taxon>Harrimaniidae</taxon>
        <taxon>Saccoglossus</taxon>
    </lineage>
</organism>
<dbReference type="SUPFAM" id="SSF52540">
    <property type="entry name" value="P-loop containing nucleoside triphosphate hydrolases"/>
    <property type="match status" value="1"/>
</dbReference>
<dbReference type="RefSeq" id="XP_006815160.1">
    <property type="nucleotide sequence ID" value="XM_006815097.1"/>
</dbReference>
<keyword evidence="8" id="KW-0472">Membrane</keyword>
<keyword evidence="4" id="KW-0812">Transmembrane</keyword>
<evidence type="ECO:0000256" key="6">
    <source>
        <dbReference type="ARBA" id="ARBA00022989"/>
    </source>
</evidence>
<evidence type="ECO:0000256" key="7">
    <source>
        <dbReference type="ARBA" id="ARBA00023034"/>
    </source>
</evidence>
<keyword evidence="6" id="KW-1133">Transmembrane helix</keyword>
<evidence type="ECO:0000256" key="1">
    <source>
        <dbReference type="ARBA" id="ARBA00004323"/>
    </source>
</evidence>
<reference evidence="11" key="1">
    <citation type="submission" date="2025-08" db="UniProtKB">
        <authorList>
            <consortium name="RefSeq"/>
        </authorList>
    </citation>
    <scope>IDENTIFICATION</scope>
    <source>
        <tissue evidence="11">Testes</tissue>
    </source>
</reference>
<dbReference type="PANTHER" id="PTHR14647:SF85">
    <property type="entry name" value="GALACTOSYLCERAMIDE SULFOTRANSFERASE-LIKE"/>
    <property type="match status" value="1"/>
</dbReference>
<evidence type="ECO:0000256" key="4">
    <source>
        <dbReference type="ARBA" id="ARBA00022692"/>
    </source>
</evidence>
<evidence type="ECO:0000256" key="5">
    <source>
        <dbReference type="ARBA" id="ARBA00022968"/>
    </source>
</evidence>
<dbReference type="InterPro" id="IPR009729">
    <property type="entry name" value="Gal-3-0_sulfotransfrase"/>
</dbReference>
<keyword evidence="10" id="KW-1185">Reference proteome</keyword>
<evidence type="ECO:0000313" key="11">
    <source>
        <dbReference type="RefSeq" id="XP_006815160.1"/>
    </source>
</evidence>
<protein>
    <submittedName>
        <fullName evidence="11">Galactosylceramide sulfotransferase-like</fullName>
    </submittedName>
</protein>
<keyword evidence="5" id="KW-0735">Signal-anchor</keyword>
<dbReference type="Pfam" id="PF06990">
    <property type="entry name" value="Gal-3-0_sulfotr"/>
    <property type="match status" value="1"/>
</dbReference>
<evidence type="ECO:0000256" key="2">
    <source>
        <dbReference type="ARBA" id="ARBA00008124"/>
    </source>
</evidence>
<name>A0ABM0M569_SACKO</name>
<dbReference type="GeneID" id="102810245"/>
<dbReference type="Proteomes" id="UP000694865">
    <property type="component" value="Unplaced"/>
</dbReference>
<evidence type="ECO:0000256" key="3">
    <source>
        <dbReference type="ARBA" id="ARBA00022679"/>
    </source>
</evidence>
<keyword evidence="3" id="KW-0808">Transferase</keyword>
<comment type="similarity">
    <text evidence="2">Belongs to the galactose-3-O-sulfotransferase family.</text>
</comment>
<keyword evidence="7" id="KW-0333">Golgi apparatus</keyword>
<dbReference type="Gene3D" id="3.40.50.300">
    <property type="entry name" value="P-loop containing nucleotide triphosphate hydrolases"/>
    <property type="match status" value="1"/>
</dbReference>
<evidence type="ECO:0000313" key="10">
    <source>
        <dbReference type="Proteomes" id="UP000694865"/>
    </source>
</evidence>
<keyword evidence="9" id="KW-0325">Glycoprotein</keyword>
<sequence>MVGITTTAVILYSDAVAREIDVSSTIAMAPQHAFFEENYTQPAKTIVFFKTHKTASTSLHCIMCRYGYTNQLSLIFSRYNNINGHLRNTIPNPSWFLPPIRNTSNSAGKYNILTGHVTYYRSLIGSFMEGIPKYITILREPAAQIESHMNFFNLRKRVMKDIKLFTKDPFKFENGGKAASRNNQISDLGLKRSKTSNEATINATILKLDKEFDLVLIAEYFDESLLLLKRILRWSFDDILYLVKNQRMHRETITHEFRQQIYQWSRADVLLYQYFNETLWRRVQQYGPQFEDDLVYFGALPS</sequence>
<comment type="subcellular location">
    <subcellularLocation>
        <location evidence="1">Golgi apparatus membrane</location>
        <topology evidence="1">Single-pass type II membrane protein</topology>
    </subcellularLocation>
</comment>
<dbReference type="PANTHER" id="PTHR14647">
    <property type="entry name" value="GALACTOSE-3-O-SULFOTRANSFERASE"/>
    <property type="match status" value="1"/>
</dbReference>
<gene>
    <name evidence="11" type="primary">LOC102810245</name>
</gene>
<accession>A0ABM0M569</accession>
<proteinExistence type="inferred from homology"/>
<evidence type="ECO:0000256" key="8">
    <source>
        <dbReference type="ARBA" id="ARBA00023136"/>
    </source>
</evidence>